<reference evidence="4 5" key="1">
    <citation type="submission" date="2018-09" db="EMBL/GenBank/DDBJ databases">
        <title>Novel species of Arthrobacter.</title>
        <authorList>
            <person name="Liu Q."/>
            <person name="Xin Y.-H."/>
        </authorList>
    </citation>
    <scope>NUCLEOTIDE SEQUENCE [LARGE SCALE GENOMIC DNA]</scope>
    <source>
        <strain evidence="4 5">Hz2</strain>
    </source>
</reference>
<gene>
    <name evidence="4" type="ORF">D6T63_16020</name>
</gene>
<accession>A0A3A5LZC1</accession>
<sequence>MSTQDTTDRPTGRPAWFGAAVMLLILVVVGLAAWGIRTFFFDNNADDSAAPTSPTSQAPGAAEPTSSTTTEPAVVEADTAWDCQADLSDDDTSVADSAPVVEEWVAAGYNVVPFSEFGGCQKQPSTLRVGYSHTEAGALMAAATYAVALDPSVSEEAAPDLEAAVAEGPNRVLLGERAQRIRDGIEQSEDSTAITRLNLIGYIQNSYDADAASYLLVYTAVDDSGLDQTVMAQVDLVWEDGDWKLDPASGNDFITGARYQGQPYVEWGPKS</sequence>
<evidence type="ECO:0000256" key="2">
    <source>
        <dbReference type="SAM" id="Phobius"/>
    </source>
</evidence>
<evidence type="ECO:0000259" key="3">
    <source>
        <dbReference type="Pfam" id="PF26526"/>
    </source>
</evidence>
<dbReference type="EMBL" id="QZVT01000010">
    <property type="protein sequence ID" value="RJT76964.1"/>
    <property type="molecule type" value="Genomic_DNA"/>
</dbReference>
<feature type="domain" description="DUF8175" evidence="3">
    <location>
        <begin position="68"/>
        <end position="251"/>
    </location>
</feature>
<keyword evidence="2" id="KW-1133">Transmembrane helix</keyword>
<dbReference type="AlphaFoldDB" id="A0A3A5LZC1"/>
<keyword evidence="5" id="KW-1185">Reference proteome</keyword>
<keyword evidence="2" id="KW-0472">Membrane</keyword>
<evidence type="ECO:0000256" key="1">
    <source>
        <dbReference type="SAM" id="MobiDB-lite"/>
    </source>
</evidence>
<organism evidence="4 5">
    <name type="scientific">Arthrobacter cheniae</name>
    <dbReference type="NCBI Taxonomy" id="1258888"/>
    <lineage>
        <taxon>Bacteria</taxon>
        <taxon>Bacillati</taxon>
        <taxon>Actinomycetota</taxon>
        <taxon>Actinomycetes</taxon>
        <taxon>Micrococcales</taxon>
        <taxon>Micrococcaceae</taxon>
        <taxon>Arthrobacter</taxon>
    </lineage>
</organism>
<feature type="compositionally biased region" description="Polar residues" evidence="1">
    <location>
        <begin position="50"/>
        <end position="71"/>
    </location>
</feature>
<feature type="transmembrane region" description="Helical" evidence="2">
    <location>
        <begin position="15"/>
        <end position="36"/>
    </location>
</feature>
<name>A0A3A5LZC1_9MICC</name>
<evidence type="ECO:0000313" key="4">
    <source>
        <dbReference type="EMBL" id="RJT76964.1"/>
    </source>
</evidence>
<dbReference type="OrthoDB" id="4428031at2"/>
<dbReference type="RefSeq" id="WP_120150054.1">
    <property type="nucleotide sequence ID" value="NZ_QZVT01000010.1"/>
</dbReference>
<keyword evidence="2" id="KW-0812">Transmembrane</keyword>
<proteinExistence type="predicted"/>
<dbReference type="Pfam" id="PF26526">
    <property type="entry name" value="DUF8175"/>
    <property type="match status" value="1"/>
</dbReference>
<dbReference type="Proteomes" id="UP000272560">
    <property type="component" value="Unassembled WGS sequence"/>
</dbReference>
<comment type="caution">
    <text evidence="4">The sequence shown here is derived from an EMBL/GenBank/DDBJ whole genome shotgun (WGS) entry which is preliminary data.</text>
</comment>
<protein>
    <recommendedName>
        <fullName evidence="3">DUF8175 domain-containing protein</fullName>
    </recommendedName>
</protein>
<feature type="region of interest" description="Disordered" evidence="1">
    <location>
        <begin position="48"/>
        <end position="71"/>
    </location>
</feature>
<evidence type="ECO:0000313" key="5">
    <source>
        <dbReference type="Proteomes" id="UP000272560"/>
    </source>
</evidence>
<dbReference type="InterPro" id="IPR058488">
    <property type="entry name" value="DUF8175"/>
</dbReference>